<dbReference type="Proteomes" id="UP000298616">
    <property type="component" value="Chromosome"/>
</dbReference>
<accession>A0A4D7JG55</accession>
<organism evidence="1 2">
    <name type="scientific">Mangrovivirga cuniculi</name>
    <dbReference type="NCBI Taxonomy" id="2715131"/>
    <lineage>
        <taxon>Bacteria</taxon>
        <taxon>Pseudomonadati</taxon>
        <taxon>Bacteroidota</taxon>
        <taxon>Cytophagia</taxon>
        <taxon>Cytophagales</taxon>
        <taxon>Mangrovivirgaceae</taxon>
        <taxon>Mangrovivirga</taxon>
    </lineage>
</organism>
<dbReference type="AlphaFoldDB" id="A0A4D7JG55"/>
<sequence length="79" mass="9320">MRTAVKCFIDNEDEDVPFNFIPQYSLIESLVSNHELIEPLKIVEVPAKKEKWRLLFLKKTNYHQACNIFVDFDLADNSF</sequence>
<evidence type="ECO:0000313" key="2">
    <source>
        <dbReference type="Proteomes" id="UP000298616"/>
    </source>
</evidence>
<gene>
    <name evidence="1" type="ORF">DCC35_02195</name>
</gene>
<keyword evidence="2" id="KW-1185">Reference proteome</keyword>
<proteinExistence type="predicted"/>
<reference evidence="1 2" key="1">
    <citation type="submission" date="2018-04" db="EMBL/GenBank/DDBJ databases">
        <title>Complete genome uncultured novel isolate.</title>
        <authorList>
            <person name="Merlino G."/>
        </authorList>
    </citation>
    <scope>NUCLEOTIDE SEQUENCE [LARGE SCALE GENOMIC DNA]</scope>
    <source>
        <strain evidence="2">R1DC9</strain>
    </source>
</reference>
<dbReference type="EMBL" id="CP028923">
    <property type="protein sequence ID" value="QCK13647.1"/>
    <property type="molecule type" value="Genomic_DNA"/>
</dbReference>
<evidence type="ECO:0000313" key="1">
    <source>
        <dbReference type="EMBL" id="QCK13647.1"/>
    </source>
</evidence>
<protein>
    <submittedName>
        <fullName evidence="1">Uncharacterized protein</fullName>
    </submittedName>
</protein>
<name>A0A4D7JG55_9BACT</name>
<dbReference type="RefSeq" id="WP_137089244.1">
    <property type="nucleotide sequence ID" value="NZ_CP028923.1"/>
</dbReference>
<dbReference type="KEGG" id="fpf:DCC35_02195"/>